<dbReference type="RefSeq" id="WP_101532170.1">
    <property type="nucleotide sequence ID" value="NZ_PKUQ01000001.1"/>
</dbReference>
<reference evidence="1 2" key="1">
    <citation type="submission" date="2018-01" db="EMBL/GenBank/DDBJ databases">
        <title>The draft genome sequence of Cohaesibacter sp. H1304.</title>
        <authorList>
            <person name="Wang N.-N."/>
            <person name="Du Z.-J."/>
        </authorList>
    </citation>
    <scope>NUCLEOTIDE SEQUENCE [LARGE SCALE GENOMIC DNA]</scope>
    <source>
        <strain evidence="1 2">H1304</strain>
    </source>
</reference>
<proteinExistence type="predicted"/>
<dbReference type="AlphaFoldDB" id="A0A2N5XXD7"/>
<keyword evidence="2" id="KW-1185">Reference proteome</keyword>
<organism evidence="1 2">
    <name type="scientific">Cohaesibacter celericrescens</name>
    <dbReference type="NCBI Taxonomy" id="2067669"/>
    <lineage>
        <taxon>Bacteria</taxon>
        <taxon>Pseudomonadati</taxon>
        <taxon>Pseudomonadota</taxon>
        <taxon>Alphaproteobacteria</taxon>
        <taxon>Hyphomicrobiales</taxon>
        <taxon>Cohaesibacteraceae</taxon>
    </lineage>
</organism>
<comment type="caution">
    <text evidence="1">The sequence shown here is derived from an EMBL/GenBank/DDBJ whole genome shotgun (WGS) entry which is preliminary data.</text>
</comment>
<dbReference type="Proteomes" id="UP000234881">
    <property type="component" value="Unassembled WGS sequence"/>
</dbReference>
<gene>
    <name evidence="1" type="ORF">C0081_02325</name>
</gene>
<evidence type="ECO:0000313" key="2">
    <source>
        <dbReference type="Proteomes" id="UP000234881"/>
    </source>
</evidence>
<evidence type="ECO:0000313" key="1">
    <source>
        <dbReference type="EMBL" id="PLW79088.1"/>
    </source>
</evidence>
<sequence length="83" mass="9302">MQNKLSDLNNHLFMQLERLGDEELDQEGIEKEVARTGALVSVTDQIIKNAALQVKGVELMVNHGAFVKRHLKSFPLIEDGSDK</sequence>
<dbReference type="EMBL" id="PKUQ01000001">
    <property type="protein sequence ID" value="PLW79088.1"/>
    <property type="molecule type" value="Genomic_DNA"/>
</dbReference>
<protein>
    <submittedName>
        <fullName evidence="1">Uncharacterized protein</fullName>
    </submittedName>
</protein>
<name>A0A2N5XXD7_9HYPH</name>
<accession>A0A2N5XXD7</accession>
<dbReference type="OrthoDB" id="2231510at2"/>